<evidence type="ECO:0000256" key="2">
    <source>
        <dbReference type="ARBA" id="ARBA00022448"/>
    </source>
</evidence>
<evidence type="ECO:0000256" key="5">
    <source>
        <dbReference type="ARBA" id="ARBA00022927"/>
    </source>
</evidence>
<dbReference type="InterPro" id="IPR003369">
    <property type="entry name" value="TatA/B/E"/>
</dbReference>
<dbReference type="GO" id="GO:0005886">
    <property type="term" value="C:plasma membrane"/>
    <property type="evidence" value="ECO:0007669"/>
    <property type="project" value="UniProtKB-SubCell"/>
</dbReference>
<evidence type="ECO:0008006" key="11">
    <source>
        <dbReference type="Google" id="ProtNLM"/>
    </source>
</evidence>
<dbReference type="InterPro" id="IPR006312">
    <property type="entry name" value="TatA/E"/>
</dbReference>
<evidence type="ECO:0000256" key="3">
    <source>
        <dbReference type="ARBA" id="ARBA00022475"/>
    </source>
</evidence>
<keyword evidence="7" id="KW-0811">Translocation</keyword>
<keyword evidence="2" id="KW-0813">Transport</keyword>
<dbReference type="GO" id="GO:0043953">
    <property type="term" value="P:protein transport by the Tat complex"/>
    <property type="evidence" value="ECO:0007669"/>
    <property type="project" value="InterPro"/>
</dbReference>
<reference evidence="10" key="1">
    <citation type="journal article" date="2015" name="Nature">
        <title>Complex archaea that bridge the gap between prokaryotes and eukaryotes.</title>
        <authorList>
            <person name="Spang A."/>
            <person name="Saw J.H."/>
            <person name="Jorgensen S.L."/>
            <person name="Zaremba-Niedzwiedzka K."/>
            <person name="Martijn J."/>
            <person name="Lind A.E."/>
            <person name="van Eijk R."/>
            <person name="Schleper C."/>
            <person name="Guy L."/>
            <person name="Ettema T.J."/>
        </authorList>
    </citation>
    <scope>NUCLEOTIDE SEQUENCE</scope>
</reference>
<sequence>MPFNVGPWELLLILLGLLLVFGAKRLPEMGAAMGKGIREFKKNISEMKAELDRPADSETPPRQIDQSVSSSGDPKKLSE</sequence>
<keyword evidence="6" id="KW-1133">Transmembrane helix</keyword>
<dbReference type="Gene3D" id="1.20.5.3310">
    <property type="match status" value="1"/>
</dbReference>
<name>A0A0F8Y2I6_9ZZZZ</name>
<evidence type="ECO:0000256" key="4">
    <source>
        <dbReference type="ARBA" id="ARBA00022692"/>
    </source>
</evidence>
<evidence type="ECO:0000313" key="10">
    <source>
        <dbReference type="EMBL" id="KKK48394.1"/>
    </source>
</evidence>
<keyword evidence="3" id="KW-1003">Cell membrane</keyword>
<keyword evidence="4" id="KW-0812">Transmembrane</keyword>
<keyword evidence="8" id="KW-0472">Membrane</keyword>
<gene>
    <name evidence="10" type="ORF">LCGC14_3145560</name>
</gene>
<proteinExistence type="inferred from homology"/>
<evidence type="ECO:0000256" key="9">
    <source>
        <dbReference type="SAM" id="MobiDB-lite"/>
    </source>
</evidence>
<dbReference type="PANTHER" id="PTHR42982:SF1">
    <property type="entry name" value="SEC-INDEPENDENT PROTEIN TRANSLOCASE PROTEIN TATA"/>
    <property type="match status" value="1"/>
</dbReference>
<evidence type="ECO:0000256" key="1">
    <source>
        <dbReference type="ARBA" id="ARBA00004162"/>
    </source>
</evidence>
<dbReference type="NCBIfam" id="TIGR01411">
    <property type="entry name" value="tatAE"/>
    <property type="match status" value="1"/>
</dbReference>
<evidence type="ECO:0000256" key="7">
    <source>
        <dbReference type="ARBA" id="ARBA00023010"/>
    </source>
</evidence>
<comment type="caution">
    <text evidence="10">The sequence shown here is derived from an EMBL/GenBank/DDBJ whole genome shotgun (WGS) entry which is preliminary data.</text>
</comment>
<feature type="region of interest" description="Disordered" evidence="9">
    <location>
        <begin position="48"/>
        <end position="79"/>
    </location>
</feature>
<evidence type="ECO:0000256" key="8">
    <source>
        <dbReference type="ARBA" id="ARBA00023136"/>
    </source>
</evidence>
<evidence type="ECO:0000256" key="6">
    <source>
        <dbReference type="ARBA" id="ARBA00022989"/>
    </source>
</evidence>
<comment type="subcellular location">
    <subcellularLocation>
        <location evidence="1">Cell membrane</location>
        <topology evidence="1">Single-pass membrane protein</topology>
    </subcellularLocation>
</comment>
<accession>A0A0F8Y2I6</accession>
<dbReference type="HAMAP" id="MF_00236">
    <property type="entry name" value="TatA_E"/>
    <property type="match status" value="1"/>
</dbReference>
<dbReference type="Pfam" id="PF02416">
    <property type="entry name" value="TatA_B_E"/>
    <property type="match status" value="1"/>
</dbReference>
<protein>
    <recommendedName>
        <fullName evidence="11">Sec-independent protein translocase protein TatA</fullName>
    </recommendedName>
</protein>
<dbReference type="EMBL" id="LAZR01069083">
    <property type="protein sequence ID" value="KKK48394.1"/>
    <property type="molecule type" value="Genomic_DNA"/>
</dbReference>
<dbReference type="PANTHER" id="PTHR42982">
    <property type="entry name" value="SEC-INDEPENDENT PROTEIN TRANSLOCASE PROTEIN TATA"/>
    <property type="match status" value="1"/>
</dbReference>
<dbReference type="AlphaFoldDB" id="A0A0F8Y2I6"/>
<organism evidence="10">
    <name type="scientific">marine sediment metagenome</name>
    <dbReference type="NCBI Taxonomy" id="412755"/>
    <lineage>
        <taxon>unclassified sequences</taxon>
        <taxon>metagenomes</taxon>
        <taxon>ecological metagenomes</taxon>
    </lineage>
</organism>
<keyword evidence="5" id="KW-0653">Protein transport</keyword>